<evidence type="ECO:0000313" key="1">
    <source>
        <dbReference type="EMBL" id="PSR71249.1"/>
    </source>
</evidence>
<dbReference type="STRING" id="98765.A0A2R6NG20"/>
<keyword evidence="2" id="KW-1185">Reference proteome</keyword>
<reference evidence="1 2" key="1">
    <citation type="submission" date="2018-02" db="EMBL/GenBank/DDBJ databases">
        <title>Genome sequence of the basidiomycete white-rot fungus Phlebia centrifuga.</title>
        <authorList>
            <person name="Granchi Z."/>
            <person name="Peng M."/>
            <person name="de Vries R.P."/>
            <person name="Hilden K."/>
            <person name="Makela M.R."/>
            <person name="Grigoriev I."/>
            <person name="Riley R."/>
        </authorList>
    </citation>
    <scope>NUCLEOTIDE SEQUENCE [LARGE SCALE GENOMIC DNA]</scope>
    <source>
        <strain evidence="1 2">FBCC195</strain>
    </source>
</reference>
<evidence type="ECO:0000313" key="2">
    <source>
        <dbReference type="Proteomes" id="UP000186601"/>
    </source>
</evidence>
<dbReference type="OrthoDB" id="39175at2759"/>
<organism evidence="1 2">
    <name type="scientific">Hermanssonia centrifuga</name>
    <dbReference type="NCBI Taxonomy" id="98765"/>
    <lineage>
        <taxon>Eukaryota</taxon>
        <taxon>Fungi</taxon>
        <taxon>Dikarya</taxon>
        <taxon>Basidiomycota</taxon>
        <taxon>Agaricomycotina</taxon>
        <taxon>Agaricomycetes</taxon>
        <taxon>Polyporales</taxon>
        <taxon>Meruliaceae</taxon>
        <taxon>Hermanssonia</taxon>
    </lineage>
</organism>
<proteinExistence type="predicted"/>
<protein>
    <submittedName>
        <fullName evidence="1">Uncharacterized protein</fullName>
    </submittedName>
</protein>
<dbReference type="EMBL" id="MLYV02001290">
    <property type="protein sequence ID" value="PSR71249.1"/>
    <property type="molecule type" value="Genomic_DNA"/>
</dbReference>
<dbReference type="AlphaFoldDB" id="A0A2R6NG20"/>
<name>A0A2R6NG20_9APHY</name>
<sequence length="104" mass="11282">MSSGLVPTSSLYQARTAVDIDDFDSSDDEFTARTTLEQSLGILALDPGKPHFFGKSSTLMLYQAAMDMKVEYAGSQKGSETTFKRPDVWCSHPVSGSSLITGYC</sequence>
<gene>
    <name evidence="1" type="ORF">PHLCEN_2v12903</name>
</gene>
<accession>A0A2R6NG20</accession>
<dbReference type="Proteomes" id="UP000186601">
    <property type="component" value="Unassembled WGS sequence"/>
</dbReference>
<comment type="caution">
    <text evidence="1">The sequence shown here is derived from an EMBL/GenBank/DDBJ whole genome shotgun (WGS) entry which is preliminary data.</text>
</comment>